<sequence length="354" mass="38319">MAPDGTTPDAGPESGITPATIRDLRAADPKMRARDFAARHGLREGQLVAAMVGHGALRIDAHPDRLMPLVHDLGDVMALTRNESCVIEKRGIYGDYHGGPHAQMVLGEEIDLRIFAQHWRHAFAVTEPGEEGPKRSLQVFDAAGDAVHKIYLKPESDVAAYDRLVAALRLPDQSDAMAVDPRRPVEPAKINSDKLDILRDEWGRMTDTHQFLRLVSKLKMNRLGAYRAAGAPMARALDTGAVNAVLEGAARDGIPLMIFVGNAGCIEIHGGPVEKIVPMGPWINVLDPRFNLHLRGDHIAEVWAVDKPTQRGPAISVEAFAADGALILQIFGYRKDAPPDAWNALVATLPGAAA</sequence>
<evidence type="ECO:0000259" key="1">
    <source>
        <dbReference type="Pfam" id="PF05171"/>
    </source>
</evidence>
<feature type="domain" description="Haemin-degrading HemS/ChuX" evidence="1">
    <location>
        <begin position="42"/>
        <end position="168"/>
    </location>
</feature>
<accession>A0ABU1F6B1</accession>
<evidence type="ECO:0000313" key="3">
    <source>
        <dbReference type="Proteomes" id="UP001247754"/>
    </source>
</evidence>
<dbReference type="InterPro" id="IPR053733">
    <property type="entry name" value="Heme_Transport_Util_sf"/>
</dbReference>
<dbReference type="Pfam" id="PF05171">
    <property type="entry name" value="HemS"/>
    <property type="match status" value="2"/>
</dbReference>
<dbReference type="RefSeq" id="WP_310456428.1">
    <property type="nucleotide sequence ID" value="NZ_JAVKPH010000005.1"/>
</dbReference>
<comment type="caution">
    <text evidence="2">The sequence shown here is derived from an EMBL/GenBank/DDBJ whole genome shotgun (WGS) entry which is preliminary data.</text>
</comment>
<proteinExistence type="predicted"/>
<organism evidence="2 3">
    <name type="scientific">Ruixingdingia sedimenti</name>
    <dbReference type="NCBI Taxonomy" id="3073604"/>
    <lineage>
        <taxon>Bacteria</taxon>
        <taxon>Pseudomonadati</taxon>
        <taxon>Pseudomonadota</taxon>
        <taxon>Alphaproteobacteria</taxon>
        <taxon>Rhodobacterales</taxon>
        <taxon>Paracoccaceae</taxon>
        <taxon>Ruixingdingia</taxon>
    </lineage>
</organism>
<dbReference type="Proteomes" id="UP001247754">
    <property type="component" value="Unassembled WGS sequence"/>
</dbReference>
<name>A0ABU1F6B1_9RHOB</name>
<reference evidence="2 3" key="1">
    <citation type="submission" date="2023-09" db="EMBL/GenBank/DDBJ databases">
        <title>Xinfangfangia sedmenti sp. nov., isolated the sedment.</title>
        <authorList>
            <person name="Xu L."/>
        </authorList>
    </citation>
    <scope>NUCLEOTIDE SEQUENCE [LARGE SCALE GENOMIC DNA]</scope>
    <source>
        <strain evidence="2 3">LG-4</strain>
    </source>
</reference>
<dbReference type="InterPro" id="IPR007845">
    <property type="entry name" value="HemS/ChuX_dom"/>
</dbReference>
<dbReference type="CDD" id="cd16831">
    <property type="entry name" value="HemS-like_C"/>
    <property type="match status" value="1"/>
</dbReference>
<dbReference type="CDD" id="cd16830">
    <property type="entry name" value="HemS-like_N"/>
    <property type="match status" value="1"/>
</dbReference>
<protein>
    <submittedName>
        <fullName evidence="2">ChuX/HutX family heme-like substrate-binding protein</fullName>
    </submittedName>
</protein>
<evidence type="ECO:0000313" key="2">
    <source>
        <dbReference type="EMBL" id="MDR5652178.1"/>
    </source>
</evidence>
<dbReference type="SUPFAM" id="SSF144064">
    <property type="entry name" value="Heme iron utilization protein-like"/>
    <property type="match status" value="1"/>
</dbReference>
<dbReference type="Gene3D" id="3.40.1570.10">
    <property type="entry name" value="HemS/ChuS/ChuX like domains"/>
    <property type="match status" value="2"/>
</dbReference>
<keyword evidence="3" id="KW-1185">Reference proteome</keyword>
<feature type="domain" description="Haemin-degrading HemS/ChuX" evidence="1">
    <location>
        <begin position="219"/>
        <end position="349"/>
    </location>
</feature>
<gene>
    <name evidence="2" type="ORF">RGD00_06170</name>
</gene>
<dbReference type="EMBL" id="JAVKPH010000005">
    <property type="protein sequence ID" value="MDR5652178.1"/>
    <property type="molecule type" value="Genomic_DNA"/>
</dbReference>